<dbReference type="SUPFAM" id="SSF53790">
    <property type="entry name" value="Tetrapyrrole methylase"/>
    <property type="match status" value="1"/>
</dbReference>
<dbReference type="NCBIfam" id="TIGR01469">
    <property type="entry name" value="cobA_cysG_Cterm"/>
    <property type="match status" value="1"/>
</dbReference>
<dbReference type="InterPro" id="IPR050161">
    <property type="entry name" value="Siro_Cobalamin_biosynth"/>
</dbReference>
<dbReference type="Pfam" id="PF00590">
    <property type="entry name" value="TP_methylase"/>
    <property type="match status" value="1"/>
</dbReference>
<dbReference type="InterPro" id="IPR006366">
    <property type="entry name" value="CobA/CysG_C"/>
</dbReference>
<proteinExistence type="inferred from homology"/>
<dbReference type="AlphaFoldDB" id="A0A3B7MS45"/>
<evidence type="ECO:0000259" key="9">
    <source>
        <dbReference type="Pfam" id="PF00590"/>
    </source>
</evidence>
<evidence type="ECO:0000256" key="8">
    <source>
        <dbReference type="RuleBase" id="RU003960"/>
    </source>
</evidence>
<comment type="pathway">
    <text evidence="7">Porphyrin-containing compound metabolism; siroheme biosynthesis; precorrin-2 from uroporphyrinogen III: step 1/1.</text>
</comment>
<name>A0A3B7MS45_9BACT</name>
<dbReference type="Gene3D" id="3.40.1010.10">
    <property type="entry name" value="Cobalt-precorrin-4 Transmethylase, Domain 1"/>
    <property type="match status" value="1"/>
</dbReference>
<evidence type="ECO:0000256" key="1">
    <source>
        <dbReference type="ARBA" id="ARBA00005879"/>
    </source>
</evidence>
<dbReference type="CDD" id="cd11642">
    <property type="entry name" value="SUMT"/>
    <property type="match status" value="1"/>
</dbReference>
<gene>
    <name evidence="10" type="primary">cobA</name>
    <name evidence="10" type="ORF">D3H65_19945</name>
</gene>
<dbReference type="PANTHER" id="PTHR45790">
    <property type="entry name" value="SIROHEME SYNTHASE-RELATED"/>
    <property type="match status" value="1"/>
</dbReference>
<dbReference type="InterPro" id="IPR035996">
    <property type="entry name" value="4pyrrol_Methylase_sf"/>
</dbReference>
<evidence type="ECO:0000256" key="3">
    <source>
        <dbReference type="ARBA" id="ARBA00022603"/>
    </source>
</evidence>
<dbReference type="Proteomes" id="UP000263900">
    <property type="component" value="Chromosome"/>
</dbReference>
<sequence>MMSTNQTGKVILAGAGPGDPELLTIKVARYLQQADVVLTDRLVSEDILKAYVRKDAELIYVGKQCRRGASTPQETINELLVEYGHQGKLVVRLKGGDVSIFSNILDELEVLAAHHIPYEIVPGVTAALGAAACAGIPLTARGYTTAVRLLTYYKSDVVTEDYWRELAATDDTLVFYMSSETLEGVVANLTKNNIAVDKLLAVIEQATTPLQNVYVTNIYAYNEQLKGKKFISPSLVIIGKVVGLHEQFNWLANSDSREDYFKPVAKLFTTITDHTEKVKDHVSRA</sequence>
<keyword evidence="5" id="KW-0949">S-adenosyl-L-methionine</keyword>
<dbReference type="PANTHER" id="PTHR45790:SF3">
    <property type="entry name" value="S-ADENOSYL-L-METHIONINE-DEPENDENT UROPORPHYRINOGEN III METHYLTRANSFERASE, CHLOROPLASTIC"/>
    <property type="match status" value="1"/>
</dbReference>
<accession>A0A3B7MS45</accession>
<dbReference type="InterPro" id="IPR000878">
    <property type="entry name" value="4pyrrol_Mease"/>
</dbReference>
<dbReference type="InterPro" id="IPR014777">
    <property type="entry name" value="4pyrrole_Mease_sub1"/>
</dbReference>
<dbReference type="GO" id="GO:0004851">
    <property type="term" value="F:uroporphyrin-III C-methyltransferase activity"/>
    <property type="evidence" value="ECO:0007669"/>
    <property type="project" value="UniProtKB-EC"/>
</dbReference>
<keyword evidence="6" id="KW-0627">Porphyrin biosynthesis</keyword>
<reference evidence="10 11" key="1">
    <citation type="submission" date="2018-09" db="EMBL/GenBank/DDBJ databases">
        <title>Genome sequencing of strain 6GH32-13.</title>
        <authorList>
            <person name="Weon H.-Y."/>
            <person name="Heo J."/>
            <person name="Kwon S.-W."/>
        </authorList>
    </citation>
    <scope>NUCLEOTIDE SEQUENCE [LARGE SCALE GENOMIC DNA]</scope>
    <source>
        <strain evidence="10 11">5GH32-13</strain>
    </source>
</reference>
<evidence type="ECO:0000313" key="10">
    <source>
        <dbReference type="EMBL" id="AXY76119.1"/>
    </source>
</evidence>
<organism evidence="10 11">
    <name type="scientific">Paraflavitalea soli</name>
    <dbReference type="NCBI Taxonomy" id="2315862"/>
    <lineage>
        <taxon>Bacteria</taxon>
        <taxon>Pseudomonadati</taxon>
        <taxon>Bacteroidota</taxon>
        <taxon>Chitinophagia</taxon>
        <taxon>Chitinophagales</taxon>
        <taxon>Chitinophagaceae</taxon>
        <taxon>Paraflavitalea</taxon>
    </lineage>
</organism>
<dbReference type="OrthoDB" id="9815856at2"/>
<protein>
    <recommendedName>
        <fullName evidence="2">uroporphyrinogen-III C-methyltransferase</fullName>
        <ecNumber evidence="2">2.1.1.107</ecNumber>
    </recommendedName>
</protein>
<dbReference type="Gene3D" id="3.30.950.10">
    <property type="entry name" value="Methyltransferase, Cobalt-precorrin-4 Transmethylase, Domain 2"/>
    <property type="match status" value="1"/>
</dbReference>
<evidence type="ECO:0000256" key="4">
    <source>
        <dbReference type="ARBA" id="ARBA00022679"/>
    </source>
</evidence>
<comment type="similarity">
    <text evidence="1 8">Belongs to the precorrin methyltransferase family.</text>
</comment>
<evidence type="ECO:0000256" key="7">
    <source>
        <dbReference type="ARBA" id="ARBA00025705"/>
    </source>
</evidence>
<evidence type="ECO:0000313" key="11">
    <source>
        <dbReference type="Proteomes" id="UP000263900"/>
    </source>
</evidence>
<dbReference type="InterPro" id="IPR014776">
    <property type="entry name" value="4pyrrole_Mease_sub2"/>
</dbReference>
<keyword evidence="11" id="KW-1185">Reference proteome</keyword>
<evidence type="ECO:0000256" key="2">
    <source>
        <dbReference type="ARBA" id="ARBA00012162"/>
    </source>
</evidence>
<keyword evidence="4 8" id="KW-0808">Transferase</keyword>
<dbReference type="InterPro" id="IPR003043">
    <property type="entry name" value="Uropor_MeTrfase_CS"/>
</dbReference>
<dbReference type="KEGG" id="pseg:D3H65_19945"/>
<dbReference type="FunFam" id="3.40.1010.10:FF:000001">
    <property type="entry name" value="Siroheme synthase"/>
    <property type="match status" value="1"/>
</dbReference>
<keyword evidence="3 8" id="KW-0489">Methyltransferase</keyword>
<feature type="domain" description="Tetrapyrrole methylase" evidence="9">
    <location>
        <begin position="9"/>
        <end position="219"/>
    </location>
</feature>
<dbReference type="PROSITE" id="PS00840">
    <property type="entry name" value="SUMT_2"/>
    <property type="match status" value="1"/>
</dbReference>
<dbReference type="NCBIfam" id="NF004790">
    <property type="entry name" value="PRK06136.1"/>
    <property type="match status" value="1"/>
</dbReference>
<dbReference type="GO" id="GO:0019354">
    <property type="term" value="P:siroheme biosynthetic process"/>
    <property type="evidence" value="ECO:0007669"/>
    <property type="project" value="InterPro"/>
</dbReference>
<dbReference type="GO" id="GO:0032259">
    <property type="term" value="P:methylation"/>
    <property type="evidence" value="ECO:0007669"/>
    <property type="project" value="UniProtKB-KW"/>
</dbReference>
<evidence type="ECO:0000256" key="5">
    <source>
        <dbReference type="ARBA" id="ARBA00022691"/>
    </source>
</evidence>
<dbReference type="EMBL" id="CP032157">
    <property type="protein sequence ID" value="AXY76119.1"/>
    <property type="molecule type" value="Genomic_DNA"/>
</dbReference>
<dbReference type="EC" id="2.1.1.107" evidence="2"/>
<evidence type="ECO:0000256" key="6">
    <source>
        <dbReference type="ARBA" id="ARBA00023244"/>
    </source>
</evidence>